<gene>
    <name evidence="1" type="ORF">RJ639_036708</name>
</gene>
<organism evidence="1 2">
    <name type="scientific">Escallonia herrerae</name>
    <dbReference type="NCBI Taxonomy" id="1293975"/>
    <lineage>
        <taxon>Eukaryota</taxon>
        <taxon>Viridiplantae</taxon>
        <taxon>Streptophyta</taxon>
        <taxon>Embryophyta</taxon>
        <taxon>Tracheophyta</taxon>
        <taxon>Spermatophyta</taxon>
        <taxon>Magnoliopsida</taxon>
        <taxon>eudicotyledons</taxon>
        <taxon>Gunneridae</taxon>
        <taxon>Pentapetalae</taxon>
        <taxon>asterids</taxon>
        <taxon>campanulids</taxon>
        <taxon>Escalloniales</taxon>
        <taxon>Escalloniaceae</taxon>
        <taxon>Escallonia</taxon>
    </lineage>
</organism>
<dbReference type="AlphaFoldDB" id="A0AA88WQX4"/>
<name>A0AA88WQX4_9ASTE</name>
<protein>
    <submittedName>
        <fullName evidence="1">Uncharacterized protein</fullName>
    </submittedName>
</protein>
<reference evidence="1" key="1">
    <citation type="submission" date="2022-12" db="EMBL/GenBank/DDBJ databases">
        <title>Draft genome assemblies for two species of Escallonia (Escalloniales).</title>
        <authorList>
            <person name="Chanderbali A."/>
            <person name="Dervinis C."/>
            <person name="Anghel I."/>
            <person name="Soltis D."/>
            <person name="Soltis P."/>
            <person name="Zapata F."/>
        </authorList>
    </citation>
    <scope>NUCLEOTIDE SEQUENCE</scope>
    <source>
        <strain evidence="1">UCBG64.0493</strain>
        <tissue evidence="1">Leaf</tissue>
    </source>
</reference>
<accession>A0AA88WQX4</accession>
<sequence>MPSAPMCHVFDPPETLPDSASVSELSVMAWDYMKFFMTKNGSEELKTGGSSSGNINIVEDWVTEELCSEDMGSSDWTTVEAPYGNTMLLLLSMDILFGSVEHTVEY</sequence>
<dbReference type="Proteomes" id="UP001188597">
    <property type="component" value="Unassembled WGS sequence"/>
</dbReference>
<comment type="caution">
    <text evidence="1">The sequence shown here is derived from an EMBL/GenBank/DDBJ whole genome shotgun (WGS) entry which is preliminary data.</text>
</comment>
<evidence type="ECO:0000313" key="2">
    <source>
        <dbReference type="Proteomes" id="UP001188597"/>
    </source>
</evidence>
<keyword evidence="2" id="KW-1185">Reference proteome</keyword>
<dbReference type="EMBL" id="JAVXUP010000289">
    <property type="protein sequence ID" value="KAK3031912.1"/>
    <property type="molecule type" value="Genomic_DNA"/>
</dbReference>
<proteinExistence type="predicted"/>
<evidence type="ECO:0000313" key="1">
    <source>
        <dbReference type="EMBL" id="KAK3031912.1"/>
    </source>
</evidence>